<organism evidence="7 8">
    <name type="scientific">Saponaria officinalis</name>
    <name type="common">Common soapwort</name>
    <name type="synonym">Lychnis saponaria</name>
    <dbReference type="NCBI Taxonomy" id="3572"/>
    <lineage>
        <taxon>Eukaryota</taxon>
        <taxon>Viridiplantae</taxon>
        <taxon>Streptophyta</taxon>
        <taxon>Embryophyta</taxon>
        <taxon>Tracheophyta</taxon>
        <taxon>Spermatophyta</taxon>
        <taxon>Magnoliopsida</taxon>
        <taxon>eudicotyledons</taxon>
        <taxon>Gunneridae</taxon>
        <taxon>Pentapetalae</taxon>
        <taxon>Caryophyllales</taxon>
        <taxon>Caryophyllaceae</taxon>
        <taxon>Caryophylleae</taxon>
        <taxon>Saponaria</taxon>
    </lineage>
</organism>
<name>A0AAW1LJF0_SAPOF</name>
<dbReference type="AlphaFoldDB" id="A0AAW1LJF0"/>
<evidence type="ECO:0000256" key="6">
    <source>
        <dbReference type="SAM" id="SignalP"/>
    </source>
</evidence>
<evidence type="ECO:0000256" key="1">
    <source>
        <dbReference type="ARBA" id="ARBA00004613"/>
    </source>
</evidence>
<comment type="subcellular location">
    <subcellularLocation>
        <location evidence="1">Secreted</location>
    </subcellularLocation>
</comment>
<dbReference type="Proteomes" id="UP001443914">
    <property type="component" value="Unassembled WGS sequence"/>
</dbReference>
<dbReference type="EMBL" id="JBDFQZ010000004">
    <property type="protein sequence ID" value="KAK9733724.1"/>
    <property type="molecule type" value="Genomic_DNA"/>
</dbReference>
<comment type="similarity">
    <text evidence="2">Belongs to the plant self-incompatibility (S1) protein family.</text>
</comment>
<accession>A0AAW1LJF0</accession>
<gene>
    <name evidence="7" type="ORF">RND81_04G087400</name>
</gene>
<feature type="chain" id="PRO_5043665496" description="S-protein homolog" evidence="6">
    <location>
        <begin position="21"/>
        <end position="159"/>
    </location>
</feature>
<comment type="caution">
    <text evidence="7">The sequence shown here is derived from an EMBL/GenBank/DDBJ whole genome shotgun (WGS) entry which is preliminary data.</text>
</comment>
<keyword evidence="5 6" id="KW-0732">Signal</keyword>
<protein>
    <recommendedName>
        <fullName evidence="9">S-protein homolog</fullName>
    </recommendedName>
</protein>
<reference evidence="7" key="1">
    <citation type="submission" date="2024-03" db="EMBL/GenBank/DDBJ databases">
        <title>WGS assembly of Saponaria officinalis var. Norfolk2.</title>
        <authorList>
            <person name="Jenkins J."/>
            <person name="Shu S."/>
            <person name="Grimwood J."/>
            <person name="Barry K."/>
            <person name="Goodstein D."/>
            <person name="Schmutz J."/>
            <person name="Leebens-Mack J."/>
            <person name="Osbourn A."/>
        </authorList>
    </citation>
    <scope>NUCLEOTIDE SEQUENCE [LARGE SCALE GENOMIC DNA]</scope>
    <source>
        <strain evidence="7">JIC</strain>
    </source>
</reference>
<evidence type="ECO:0008006" key="9">
    <source>
        <dbReference type="Google" id="ProtNLM"/>
    </source>
</evidence>
<evidence type="ECO:0000256" key="3">
    <source>
        <dbReference type="ARBA" id="ARBA00022471"/>
    </source>
</evidence>
<evidence type="ECO:0000313" key="7">
    <source>
        <dbReference type="EMBL" id="KAK9733724.1"/>
    </source>
</evidence>
<evidence type="ECO:0000313" key="8">
    <source>
        <dbReference type="Proteomes" id="UP001443914"/>
    </source>
</evidence>
<feature type="signal peptide" evidence="6">
    <location>
        <begin position="1"/>
        <end position="20"/>
    </location>
</feature>
<dbReference type="GO" id="GO:0060320">
    <property type="term" value="P:rejection of self pollen"/>
    <property type="evidence" value="ECO:0007669"/>
    <property type="project" value="UniProtKB-KW"/>
</dbReference>
<evidence type="ECO:0000256" key="5">
    <source>
        <dbReference type="ARBA" id="ARBA00022729"/>
    </source>
</evidence>
<keyword evidence="3" id="KW-0713">Self-incompatibility</keyword>
<dbReference type="InterPro" id="IPR010264">
    <property type="entry name" value="Self-incomp_S1"/>
</dbReference>
<sequence length="159" mass="18389">MSKQTLLIIIIIICVQLIKSGSTTLDLEAAVFSARHWLSIENALSNDIGTLDIHCYKSGKKIMSDNLGLQNVLNKQYYNITFKSAFSKTVTIVCDFNYPTLGRLTGQFFAFDQRKYFTDRKCGGRHCSWKFDDDGLHLFHNQERVYNKISYWTVDKRDI</sequence>
<evidence type="ECO:0000256" key="4">
    <source>
        <dbReference type="ARBA" id="ARBA00022525"/>
    </source>
</evidence>
<keyword evidence="8" id="KW-1185">Reference proteome</keyword>
<proteinExistence type="inferred from homology"/>
<dbReference type="Pfam" id="PF05938">
    <property type="entry name" value="Self-incomp_S1"/>
    <property type="match status" value="1"/>
</dbReference>
<dbReference type="GO" id="GO:0005576">
    <property type="term" value="C:extracellular region"/>
    <property type="evidence" value="ECO:0007669"/>
    <property type="project" value="UniProtKB-SubCell"/>
</dbReference>
<evidence type="ECO:0000256" key="2">
    <source>
        <dbReference type="ARBA" id="ARBA00005581"/>
    </source>
</evidence>
<keyword evidence="4" id="KW-0964">Secreted</keyword>